<gene>
    <name evidence="1" type="ORF">AYP45_16560</name>
</gene>
<organism evidence="1 2">
    <name type="scientific">Candidatus Brocadia carolinensis</name>
    <dbReference type="NCBI Taxonomy" id="1004156"/>
    <lineage>
        <taxon>Bacteria</taxon>
        <taxon>Pseudomonadati</taxon>
        <taxon>Planctomycetota</taxon>
        <taxon>Candidatus Brocadiia</taxon>
        <taxon>Candidatus Brocadiales</taxon>
        <taxon>Candidatus Brocadiaceae</taxon>
        <taxon>Candidatus Brocadia</taxon>
    </lineage>
</organism>
<dbReference type="AlphaFoldDB" id="A0A1V4APU2"/>
<evidence type="ECO:0000313" key="1">
    <source>
        <dbReference type="EMBL" id="OOP55119.1"/>
    </source>
</evidence>
<sequence length="251" mass="28137">MKAKNNPLAAGLDMVHMLPCVSANFYLIDCSGSTLTDVGLGDAGKELEYTFLFKDLVNDNMGSIPVDIPKLSGTYTIFLQDVRLDGGKYTDKFFSDALPALITNEPSGDLLKRTNGFLIISSICKKNDIPAYISKRFKIIELEPEQSKTVDKLLYNWSINDGQEVFSNGKSIAKLPHLQFKIFNTLKEKVGKFVKRKTLEACWDTRPSYESFVTDAINGLETLLKRGLRNKRNIIERKKNGKGITAYKLPP</sequence>
<name>A0A1V4APU2_9BACT</name>
<dbReference type="EMBL" id="AYTS01000172">
    <property type="protein sequence ID" value="OOP55119.1"/>
    <property type="molecule type" value="Genomic_DNA"/>
</dbReference>
<accession>A0A1V4APU2</accession>
<reference evidence="1 2" key="1">
    <citation type="journal article" date="2017" name="Water Res.">
        <title>Discovery and metagenomic analysis of an anammox bacterial enrichment related to Candidatus "Brocadia caroliniensis" in a full-scale glycerol-fed nitritation-denitritation separate centrate treatment process.</title>
        <authorList>
            <person name="Park H."/>
            <person name="Brotto A.C."/>
            <person name="van Loosdrecht M.C."/>
            <person name="Chandran K."/>
        </authorList>
    </citation>
    <scope>NUCLEOTIDE SEQUENCE [LARGE SCALE GENOMIC DNA]</scope>
    <source>
        <strain evidence="1">26THWARD</strain>
    </source>
</reference>
<proteinExistence type="predicted"/>
<dbReference type="Proteomes" id="UP000189681">
    <property type="component" value="Unassembled WGS sequence"/>
</dbReference>
<protein>
    <submittedName>
        <fullName evidence="1">Uncharacterized protein</fullName>
    </submittedName>
</protein>
<comment type="caution">
    <text evidence="1">The sequence shown here is derived from an EMBL/GenBank/DDBJ whole genome shotgun (WGS) entry which is preliminary data.</text>
</comment>
<evidence type="ECO:0000313" key="2">
    <source>
        <dbReference type="Proteomes" id="UP000189681"/>
    </source>
</evidence>